<dbReference type="Proteomes" id="UP000092993">
    <property type="component" value="Unassembled WGS sequence"/>
</dbReference>
<accession>A0A1C7MKD7</accession>
<organism evidence="1 2">
    <name type="scientific">Grifola frondosa</name>
    <name type="common">Maitake</name>
    <name type="synonym">Polyporus frondosus</name>
    <dbReference type="NCBI Taxonomy" id="5627"/>
    <lineage>
        <taxon>Eukaryota</taxon>
        <taxon>Fungi</taxon>
        <taxon>Dikarya</taxon>
        <taxon>Basidiomycota</taxon>
        <taxon>Agaricomycotina</taxon>
        <taxon>Agaricomycetes</taxon>
        <taxon>Polyporales</taxon>
        <taxon>Grifolaceae</taxon>
        <taxon>Grifola</taxon>
    </lineage>
</organism>
<protein>
    <submittedName>
        <fullName evidence="1">Uncharacterized protein</fullName>
    </submittedName>
</protein>
<dbReference type="EMBL" id="LUGG01000003">
    <property type="protein sequence ID" value="OBZ77127.1"/>
    <property type="molecule type" value="Genomic_DNA"/>
</dbReference>
<comment type="caution">
    <text evidence="1">The sequence shown here is derived from an EMBL/GenBank/DDBJ whole genome shotgun (WGS) entry which is preliminary data.</text>
</comment>
<dbReference type="AlphaFoldDB" id="A0A1C7MKD7"/>
<sequence length="87" mass="9783">MQLHAHPDVLPALPAERKQHLRPLPALLRHDLHYLCVAQVPEELHGRAAGDCHTVREELAPRSVGVCSVHERECIVQSILKLSNGYR</sequence>
<evidence type="ECO:0000313" key="1">
    <source>
        <dbReference type="EMBL" id="OBZ77127.1"/>
    </source>
</evidence>
<evidence type="ECO:0000313" key="2">
    <source>
        <dbReference type="Proteomes" id="UP000092993"/>
    </source>
</evidence>
<proteinExistence type="predicted"/>
<keyword evidence="2" id="KW-1185">Reference proteome</keyword>
<gene>
    <name evidence="1" type="ORF">A0H81_03842</name>
</gene>
<reference evidence="1 2" key="1">
    <citation type="submission" date="2016-03" db="EMBL/GenBank/DDBJ databases">
        <title>Whole genome sequencing of Grifola frondosa 9006-11.</title>
        <authorList>
            <person name="Min B."/>
            <person name="Park H."/>
            <person name="Kim J.-G."/>
            <person name="Cho H."/>
            <person name="Oh Y.-L."/>
            <person name="Kong W.-S."/>
            <person name="Choi I.-G."/>
        </authorList>
    </citation>
    <scope>NUCLEOTIDE SEQUENCE [LARGE SCALE GENOMIC DNA]</scope>
    <source>
        <strain evidence="1 2">9006-11</strain>
    </source>
</reference>
<name>A0A1C7MKD7_GRIFR</name>